<evidence type="ECO:0000313" key="4">
    <source>
        <dbReference type="Proteomes" id="UP000192220"/>
    </source>
</evidence>
<dbReference type="InterPro" id="IPR007110">
    <property type="entry name" value="Ig-like_dom"/>
</dbReference>
<keyword evidence="2" id="KW-0812">Transmembrane</keyword>
<evidence type="ECO:0000256" key="1">
    <source>
        <dbReference type="ARBA" id="ARBA00023319"/>
    </source>
</evidence>
<evidence type="ECO:0000313" key="5">
    <source>
        <dbReference type="RefSeq" id="XP_013870381.1"/>
    </source>
</evidence>
<dbReference type="SMART" id="SM00407">
    <property type="entry name" value="IGc1"/>
    <property type="match status" value="1"/>
</dbReference>
<dbReference type="InterPro" id="IPR036179">
    <property type="entry name" value="Ig-like_dom_sf"/>
</dbReference>
<dbReference type="InterPro" id="IPR050160">
    <property type="entry name" value="MHC/Immunoglobulin"/>
</dbReference>
<dbReference type="OrthoDB" id="8925804at2759"/>
<dbReference type="Gene3D" id="2.60.40.10">
    <property type="entry name" value="Immunoglobulins"/>
    <property type="match status" value="1"/>
</dbReference>
<feature type="transmembrane region" description="Helical" evidence="2">
    <location>
        <begin position="92"/>
        <end position="116"/>
    </location>
</feature>
<dbReference type="GeneID" id="106522074"/>
<evidence type="ECO:0000256" key="2">
    <source>
        <dbReference type="SAM" id="Phobius"/>
    </source>
</evidence>
<dbReference type="RefSeq" id="XP_013870381.1">
    <property type="nucleotide sequence ID" value="XM_014014927.1"/>
</dbReference>
<dbReference type="InParanoid" id="A0A2I4BRK6"/>
<dbReference type="Pfam" id="PF07654">
    <property type="entry name" value="C1-set"/>
    <property type="match status" value="1"/>
</dbReference>
<dbReference type="InterPro" id="IPR013783">
    <property type="entry name" value="Ig-like_fold"/>
</dbReference>
<keyword evidence="2" id="KW-0472">Membrane</keyword>
<sequence>MITYEENTLICFVYDFFPPVINIRWSKNDEEVMVEAPFIKTVSNSEGVFHVFSYLKFVPQEGDTYSCTVEHEALDEPRTRILVVDTDEKSRGPAVCCGLGLTLGLLGVVAGTFFFVKGKQCQDAG</sequence>
<dbReference type="SUPFAM" id="SSF48726">
    <property type="entry name" value="Immunoglobulin"/>
    <property type="match status" value="1"/>
</dbReference>
<dbReference type="PROSITE" id="PS00290">
    <property type="entry name" value="IG_MHC"/>
    <property type="match status" value="1"/>
</dbReference>
<keyword evidence="1" id="KW-0393">Immunoglobulin domain</keyword>
<keyword evidence="2" id="KW-1133">Transmembrane helix</keyword>
<dbReference type="PANTHER" id="PTHR19944:SF86">
    <property type="entry name" value="HLA CLASS II HISTOCOMPATIBILITY ANTIGEN, DR ALPHA CHAIN"/>
    <property type="match status" value="1"/>
</dbReference>
<protein>
    <submittedName>
        <fullName evidence="5">H-2 class II histocompatibility antigen, A-Q alpha chain</fullName>
    </submittedName>
</protein>
<gene>
    <name evidence="5" type="primary">LOC106522074</name>
</gene>
<dbReference type="KEGG" id="alim:106522074"/>
<dbReference type="PROSITE" id="PS50835">
    <property type="entry name" value="IG_LIKE"/>
    <property type="match status" value="1"/>
</dbReference>
<keyword evidence="4" id="KW-1185">Reference proteome</keyword>
<accession>A0A2I4BRK6</accession>
<dbReference type="PANTHER" id="PTHR19944">
    <property type="entry name" value="MHC CLASS II-RELATED"/>
    <property type="match status" value="1"/>
</dbReference>
<dbReference type="Proteomes" id="UP000192220">
    <property type="component" value="Unplaced"/>
</dbReference>
<name>A0A2I4BRK6_AUSLI</name>
<dbReference type="InterPro" id="IPR003006">
    <property type="entry name" value="Ig/MHC_CS"/>
</dbReference>
<evidence type="ECO:0000259" key="3">
    <source>
        <dbReference type="PROSITE" id="PS50835"/>
    </source>
</evidence>
<organism evidence="4 5">
    <name type="scientific">Austrofundulus limnaeus</name>
    <name type="common">Annual killifish</name>
    <dbReference type="NCBI Taxonomy" id="52670"/>
    <lineage>
        <taxon>Eukaryota</taxon>
        <taxon>Metazoa</taxon>
        <taxon>Chordata</taxon>
        <taxon>Craniata</taxon>
        <taxon>Vertebrata</taxon>
        <taxon>Euteleostomi</taxon>
        <taxon>Actinopterygii</taxon>
        <taxon>Neopterygii</taxon>
        <taxon>Teleostei</taxon>
        <taxon>Neoteleostei</taxon>
        <taxon>Acanthomorphata</taxon>
        <taxon>Ovalentaria</taxon>
        <taxon>Atherinomorphae</taxon>
        <taxon>Cyprinodontiformes</taxon>
        <taxon>Rivulidae</taxon>
        <taxon>Austrofundulus</taxon>
    </lineage>
</organism>
<reference evidence="5" key="1">
    <citation type="submission" date="2025-08" db="UniProtKB">
        <authorList>
            <consortium name="RefSeq"/>
        </authorList>
    </citation>
    <scope>IDENTIFICATION</scope>
    <source>
        <strain evidence="5">Quisiro</strain>
        <tissue evidence="5">Liver</tissue>
    </source>
</reference>
<dbReference type="AlphaFoldDB" id="A0A2I4BRK6"/>
<proteinExistence type="predicted"/>
<feature type="domain" description="Ig-like" evidence="3">
    <location>
        <begin position="1"/>
        <end position="83"/>
    </location>
</feature>
<dbReference type="InterPro" id="IPR003597">
    <property type="entry name" value="Ig_C1-set"/>
</dbReference>